<evidence type="ECO:0000256" key="9">
    <source>
        <dbReference type="SAM" id="MobiDB-lite"/>
    </source>
</evidence>
<evidence type="ECO:0000256" key="3">
    <source>
        <dbReference type="ARBA" id="ARBA00022475"/>
    </source>
</evidence>
<dbReference type="InterPro" id="IPR054714">
    <property type="entry name" value="GPR158_179_extracellular"/>
</dbReference>
<evidence type="ECO:0000313" key="13">
    <source>
        <dbReference type="Proteomes" id="UP000597762"/>
    </source>
</evidence>
<evidence type="ECO:0000259" key="11">
    <source>
        <dbReference type="Pfam" id="PF22572"/>
    </source>
</evidence>
<dbReference type="PANTHER" id="PTHR32546:SF25">
    <property type="entry name" value="MIP05539P"/>
    <property type="match status" value="1"/>
</dbReference>
<keyword evidence="8" id="KW-0807">Transducer</keyword>
<proteinExistence type="inferred from homology"/>
<dbReference type="AlphaFoldDB" id="A0A812CN51"/>
<dbReference type="PANTHER" id="PTHR32546">
    <property type="entry name" value="G-PROTEIN COUPLED RECEPTOR 158-RELATED"/>
    <property type="match status" value="1"/>
</dbReference>
<feature type="transmembrane region" description="Helical" evidence="10">
    <location>
        <begin position="745"/>
        <end position="762"/>
    </location>
</feature>
<evidence type="ECO:0000256" key="10">
    <source>
        <dbReference type="SAM" id="Phobius"/>
    </source>
</evidence>
<keyword evidence="4" id="KW-0732">Signal</keyword>
<evidence type="ECO:0000256" key="2">
    <source>
        <dbReference type="ARBA" id="ARBA00007242"/>
    </source>
</evidence>
<dbReference type="Pfam" id="PF22572">
    <property type="entry name" value="GPR158_179_EC"/>
    <property type="match status" value="2"/>
</dbReference>
<dbReference type="InterPro" id="IPR043458">
    <property type="entry name" value="GPR158/179"/>
</dbReference>
<evidence type="ECO:0000256" key="4">
    <source>
        <dbReference type="ARBA" id="ARBA00022729"/>
    </source>
</evidence>
<dbReference type="GO" id="GO:0005886">
    <property type="term" value="C:plasma membrane"/>
    <property type="evidence" value="ECO:0007669"/>
    <property type="project" value="UniProtKB-SubCell"/>
</dbReference>
<sequence length="813" mass="93667">MLPGWMYMYMSAVADVNANPKMLNGSSLYFDTNCSYPNWLETLPFNHTIPLFGPSAWRWDDYRDSENYLREMTLRTVMIKDVGAGTENYTDPKYKINPWFKLYPLPDFSAAKDSITKFTYTVGIRYSNKTGQFASEEYITNTFFGPGQPGQTADDIGLPVLFTPPYMDCGKSNQWIMSTVSPVIDYMYRYSNYTHLRRPRIVALSVMDIYFKRIDFNSCPVSIGNPGPSYLSGISRCKTRTTQCKHVPGYGFKRGGYICPCRAGFHCPKEIDPPFKGKIIEQATDEEYAKGFECIRTDLQTVLPSNKKLEGLNDDIIQGVLSIATWDRTKRSVDAYMTKHFRRRYLMSLNDTHTEFQAHDTESNSFAFDTQRFLQMAYQKRKNINSIRKLKLRHRRSLVDEKAVDRIRQIFGRVQSVSRKNCAKKSSWHLQLPGDVAYGVENQFEPQSRTALRLSHFLCNYLQNANPLETFGIHRGGRHLHQGLIFGEVLANVMADFRIMSSGVFYDHNLFLDDNGHYKELFGPWAYRQQGRYFAIDRAGEPEQYIYTDWFQKAKQRWRTNTSGLKTYWMRAHIRSDINGTSSIRFDYYPMRYKAPVMSDGFWTRPYFRCDGYVDKWVITYVVPFFGLDNLKKAIKFYGVVTVDVPLRLLKINQCPQPFYIANAFKNTARCPETSNCKLLHEFGFSLGGYKCTCRQGTEYKIIDGKYWLEGVLLEVEYLKKKRGMANRFDTLRCRISAAPPSSKYSFFVVAILLLVALYLLYRPPKKNKPMEAPSSSPTSPKPNGATSSLSPNPSQEKTSVETPSSPSQSTSD</sequence>
<comment type="caution">
    <text evidence="12">The sequence shown here is derived from an EMBL/GenBank/DDBJ whole genome shotgun (WGS) entry which is preliminary data.</text>
</comment>
<reference evidence="12" key="1">
    <citation type="submission" date="2021-01" db="EMBL/GenBank/DDBJ databases">
        <authorList>
            <person name="Li R."/>
            <person name="Bekaert M."/>
        </authorList>
    </citation>
    <scope>NUCLEOTIDE SEQUENCE</scope>
    <source>
        <strain evidence="12">Farmed</strain>
    </source>
</reference>
<evidence type="ECO:0000256" key="6">
    <source>
        <dbReference type="ARBA" id="ARBA00023170"/>
    </source>
</evidence>
<feature type="domain" description="GPR158/179 extracellular" evidence="11">
    <location>
        <begin position="162"/>
        <end position="266"/>
    </location>
</feature>
<dbReference type="Gene3D" id="3.30.450.20">
    <property type="entry name" value="PAS domain"/>
    <property type="match status" value="1"/>
</dbReference>
<evidence type="ECO:0000256" key="1">
    <source>
        <dbReference type="ARBA" id="ARBA00004651"/>
    </source>
</evidence>
<evidence type="ECO:0000256" key="7">
    <source>
        <dbReference type="ARBA" id="ARBA00023180"/>
    </source>
</evidence>
<feature type="region of interest" description="Disordered" evidence="9">
    <location>
        <begin position="768"/>
        <end position="813"/>
    </location>
</feature>
<keyword evidence="6" id="KW-0675">Receptor</keyword>
<keyword evidence="10" id="KW-0472">Membrane</keyword>
<comment type="subcellular location">
    <subcellularLocation>
        <location evidence="1">Cell membrane</location>
        <topology evidence="1">Multi-pass membrane protein</topology>
    </subcellularLocation>
</comment>
<organism evidence="12 13">
    <name type="scientific">Acanthosepion pharaonis</name>
    <name type="common">Pharaoh cuttlefish</name>
    <name type="synonym">Sepia pharaonis</name>
    <dbReference type="NCBI Taxonomy" id="158019"/>
    <lineage>
        <taxon>Eukaryota</taxon>
        <taxon>Metazoa</taxon>
        <taxon>Spiralia</taxon>
        <taxon>Lophotrochozoa</taxon>
        <taxon>Mollusca</taxon>
        <taxon>Cephalopoda</taxon>
        <taxon>Coleoidea</taxon>
        <taxon>Decapodiformes</taxon>
        <taxon>Sepiida</taxon>
        <taxon>Sepiina</taxon>
        <taxon>Sepiidae</taxon>
        <taxon>Acanthosepion</taxon>
    </lineage>
</organism>
<feature type="compositionally biased region" description="Polar residues" evidence="9">
    <location>
        <begin position="785"/>
        <end position="813"/>
    </location>
</feature>
<comment type="similarity">
    <text evidence="2">Belongs to the G-protein coupled receptor 3 family.</text>
</comment>
<keyword evidence="7" id="KW-0325">Glycoprotein</keyword>
<gene>
    <name evidence="12" type="ORF">SPHA_38682</name>
</gene>
<name>A0A812CN51_ACAPH</name>
<keyword evidence="10" id="KW-1133">Transmembrane helix</keyword>
<accession>A0A812CN51</accession>
<protein>
    <recommendedName>
        <fullName evidence="11">GPR158/179 extracellular domain-containing protein</fullName>
    </recommendedName>
</protein>
<dbReference type="EMBL" id="CAHIKZ030001768">
    <property type="protein sequence ID" value="CAE1274157.1"/>
    <property type="molecule type" value="Genomic_DNA"/>
</dbReference>
<dbReference type="OrthoDB" id="9970547at2759"/>
<evidence type="ECO:0000313" key="12">
    <source>
        <dbReference type="EMBL" id="CAE1274157.1"/>
    </source>
</evidence>
<keyword evidence="5" id="KW-0297">G-protein coupled receptor</keyword>
<feature type="domain" description="GPR158/179 extracellular" evidence="11">
    <location>
        <begin position="603"/>
        <end position="697"/>
    </location>
</feature>
<keyword evidence="10" id="KW-0812">Transmembrane</keyword>
<keyword evidence="3" id="KW-1003">Cell membrane</keyword>
<dbReference type="GO" id="GO:0004930">
    <property type="term" value="F:G protein-coupled receptor activity"/>
    <property type="evidence" value="ECO:0007669"/>
    <property type="project" value="UniProtKB-KW"/>
</dbReference>
<keyword evidence="13" id="KW-1185">Reference proteome</keyword>
<evidence type="ECO:0000256" key="8">
    <source>
        <dbReference type="ARBA" id="ARBA00023224"/>
    </source>
</evidence>
<dbReference type="Proteomes" id="UP000597762">
    <property type="component" value="Unassembled WGS sequence"/>
</dbReference>
<evidence type="ECO:0000256" key="5">
    <source>
        <dbReference type="ARBA" id="ARBA00023040"/>
    </source>
</evidence>